<keyword evidence="1" id="KW-0812">Transmembrane</keyword>
<dbReference type="EMBL" id="JAGSOV010000053">
    <property type="protein sequence ID" value="MCO1658272.1"/>
    <property type="molecule type" value="Genomic_DNA"/>
</dbReference>
<sequence length="52" mass="5330">MGPEDRPPRAAVVLAVAAALLVVLATALFLVRTQKPPLSGTLPAGVVAELRL</sequence>
<feature type="transmembrane region" description="Helical" evidence="1">
    <location>
        <begin position="12"/>
        <end position="31"/>
    </location>
</feature>
<dbReference type="RefSeq" id="WP_252442035.1">
    <property type="nucleotide sequence ID" value="NZ_JAGSOV010000053.1"/>
</dbReference>
<proteinExistence type="predicted"/>
<organism evidence="2 3">
    <name type="scientific">Pseudonocardia humida</name>
    <dbReference type="NCBI Taxonomy" id="2800819"/>
    <lineage>
        <taxon>Bacteria</taxon>
        <taxon>Bacillati</taxon>
        <taxon>Actinomycetota</taxon>
        <taxon>Actinomycetes</taxon>
        <taxon>Pseudonocardiales</taxon>
        <taxon>Pseudonocardiaceae</taxon>
        <taxon>Pseudonocardia</taxon>
    </lineage>
</organism>
<gene>
    <name evidence="2" type="ORF">KDL28_24730</name>
</gene>
<accession>A0ABT1A5I5</accession>
<evidence type="ECO:0000256" key="1">
    <source>
        <dbReference type="SAM" id="Phobius"/>
    </source>
</evidence>
<keyword evidence="1" id="KW-0472">Membrane</keyword>
<keyword evidence="3" id="KW-1185">Reference proteome</keyword>
<evidence type="ECO:0000313" key="3">
    <source>
        <dbReference type="Proteomes" id="UP001165283"/>
    </source>
</evidence>
<evidence type="ECO:0000313" key="2">
    <source>
        <dbReference type="EMBL" id="MCO1658272.1"/>
    </source>
</evidence>
<name>A0ABT1A5I5_9PSEU</name>
<protein>
    <submittedName>
        <fullName evidence="2">Uncharacterized protein</fullName>
    </submittedName>
</protein>
<reference evidence="2" key="1">
    <citation type="submission" date="2021-04" db="EMBL/GenBank/DDBJ databases">
        <title>Pseudonocardia sp. nov., isolated from sandy soil of mangrove forest.</title>
        <authorList>
            <person name="Zan Z."/>
            <person name="Huang R."/>
            <person name="Liu W."/>
        </authorList>
    </citation>
    <scope>NUCLEOTIDE SEQUENCE</scope>
    <source>
        <strain evidence="2">S2-4</strain>
    </source>
</reference>
<keyword evidence="1" id="KW-1133">Transmembrane helix</keyword>
<comment type="caution">
    <text evidence="2">The sequence shown here is derived from an EMBL/GenBank/DDBJ whole genome shotgun (WGS) entry which is preliminary data.</text>
</comment>
<dbReference type="Proteomes" id="UP001165283">
    <property type="component" value="Unassembled WGS sequence"/>
</dbReference>